<dbReference type="PROSITE" id="PS01133">
    <property type="entry name" value="UPF0017"/>
    <property type="match status" value="1"/>
</dbReference>
<dbReference type="Proteomes" id="UP000263642">
    <property type="component" value="Unassembled WGS sequence"/>
</dbReference>
<feature type="active site" description="Charge relay system" evidence="4">
    <location>
        <position position="303"/>
    </location>
</feature>
<dbReference type="AlphaFoldDB" id="A0A3D3QZZ9"/>
<dbReference type="GO" id="GO:0047372">
    <property type="term" value="F:monoacylglycerol lipase activity"/>
    <property type="evidence" value="ECO:0007669"/>
    <property type="project" value="TreeGrafter"/>
</dbReference>
<name>A0A3D3QZZ9_9PLAN</name>
<dbReference type="InterPro" id="IPR012020">
    <property type="entry name" value="ABHD4"/>
</dbReference>
<organism evidence="6 7">
    <name type="scientific">Gimesia maris</name>
    <dbReference type="NCBI Taxonomy" id="122"/>
    <lineage>
        <taxon>Bacteria</taxon>
        <taxon>Pseudomonadati</taxon>
        <taxon>Planctomycetota</taxon>
        <taxon>Planctomycetia</taxon>
        <taxon>Planctomycetales</taxon>
        <taxon>Planctomycetaceae</taxon>
        <taxon>Gimesia</taxon>
    </lineage>
</organism>
<dbReference type="RefSeq" id="WP_154932540.1">
    <property type="nucleotide sequence ID" value="NZ_CAXAST010000001.1"/>
</dbReference>
<dbReference type="PANTHER" id="PTHR10794">
    <property type="entry name" value="ABHYDROLASE DOMAIN-CONTAINING PROTEIN"/>
    <property type="match status" value="1"/>
</dbReference>
<feature type="active site" description="Charge relay system" evidence="4">
    <location>
        <position position="272"/>
    </location>
</feature>
<keyword evidence="3" id="KW-0378">Hydrolase</keyword>
<dbReference type="SUPFAM" id="SSF53474">
    <property type="entry name" value="alpha/beta-Hydrolases"/>
    <property type="match status" value="1"/>
</dbReference>
<evidence type="ECO:0000256" key="1">
    <source>
        <dbReference type="ARBA" id="ARBA00010884"/>
    </source>
</evidence>
<evidence type="ECO:0000256" key="3">
    <source>
        <dbReference type="ARBA" id="ARBA00022801"/>
    </source>
</evidence>
<dbReference type="InterPro" id="IPR000073">
    <property type="entry name" value="AB_hydrolase_1"/>
</dbReference>
<keyword evidence="2" id="KW-0719">Serine esterase</keyword>
<comment type="similarity">
    <text evidence="1">Belongs to the AB hydrolase superfamily. AB hydrolase 4 family.</text>
</comment>
<protein>
    <recommendedName>
        <fullName evidence="5">AB hydrolase-1 domain-containing protein</fullName>
    </recommendedName>
</protein>
<dbReference type="PIRSF" id="PIRSF005211">
    <property type="entry name" value="Ab_hydro_YheT"/>
    <property type="match status" value="1"/>
</dbReference>
<sequence>MKSDLVFPPFVPHRLYRNRHLQTIVGQFHSRVKSPYQAEQHSCRLPDNDLLILHDDCPGNWQPGDRVVILLHGLSGCHRSSYMIRLAHKLNARGVRVFRMDLRGCGAGTGLAKSPYHAGSFLDLQIALERIEQMCPRSPIGIAGFSLGGTITLNYLGRTSETSDLVDRAIVLNPPMQLSESVRVFGKPLFGRYQRHFVTNLIKHVRKSYQYKNHTHKISGANYPKTLLEFDNQFTAPMAGFESAEDYYSRCSPTEVLSHINVPTLIISSQDDPLVPAFTYQEVIDQLEHHDKVTLYLTEHGGHLGFIGGPSSDPDPRWSDWRIIDWLLTESPEGLASQVRNLASDPVEQSA</sequence>
<dbReference type="Pfam" id="PF00561">
    <property type="entry name" value="Abhydrolase_1"/>
    <property type="match status" value="1"/>
</dbReference>
<evidence type="ECO:0000256" key="2">
    <source>
        <dbReference type="ARBA" id="ARBA00022487"/>
    </source>
</evidence>
<evidence type="ECO:0000256" key="4">
    <source>
        <dbReference type="PIRSR" id="PIRSR005211-1"/>
    </source>
</evidence>
<dbReference type="InterPro" id="IPR000952">
    <property type="entry name" value="AB_hydrolase_4_CS"/>
</dbReference>
<evidence type="ECO:0000313" key="7">
    <source>
        <dbReference type="Proteomes" id="UP000263642"/>
    </source>
</evidence>
<evidence type="ECO:0000313" key="6">
    <source>
        <dbReference type="EMBL" id="HCO21558.1"/>
    </source>
</evidence>
<dbReference type="GO" id="GO:0034338">
    <property type="term" value="F:short-chain carboxylesterase activity"/>
    <property type="evidence" value="ECO:0007669"/>
    <property type="project" value="TreeGrafter"/>
</dbReference>
<reference evidence="6 7" key="1">
    <citation type="journal article" date="2018" name="Nat. Biotechnol.">
        <title>A standardized bacterial taxonomy based on genome phylogeny substantially revises the tree of life.</title>
        <authorList>
            <person name="Parks D.H."/>
            <person name="Chuvochina M."/>
            <person name="Waite D.W."/>
            <person name="Rinke C."/>
            <person name="Skarshewski A."/>
            <person name="Chaumeil P.A."/>
            <person name="Hugenholtz P."/>
        </authorList>
    </citation>
    <scope>NUCLEOTIDE SEQUENCE [LARGE SCALE GENOMIC DNA]</scope>
    <source>
        <strain evidence="6">UBA9375</strain>
    </source>
</reference>
<feature type="active site" description="Charge relay system" evidence="4">
    <location>
        <position position="146"/>
    </location>
</feature>
<dbReference type="InterPro" id="IPR050960">
    <property type="entry name" value="AB_hydrolase_4_sf"/>
</dbReference>
<dbReference type="PANTHER" id="PTHR10794:SF94">
    <property type="entry name" value="ESTERASE YHET-RELATED"/>
    <property type="match status" value="1"/>
</dbReference>
<feature type="domain" description="AB hydrolase-1" evidence="5">
    <location>
        <begin position="67"/>
        <end position="310"/>
    </location>
</feature>
<dbReference type="PRINTS" id="PR00111">
    <property type="entry name" value="ABHYDROLASE"/>
</dbReference>
<dbReference type="Gene3D" id="3.40.50.1820">
    <property type="entry name" value="alpha/beta hydrolase"/>
    <property type="match status" value="1"/>
</dbReference>
<accession>A0A3D3QZZ9</accession>
<gene>
    <name evidence="6" type="ORF">DIT97_00230</name>
</gene>
<comment type="caution">
    <text evidence="6">The sequence shown here is derived from an EMBL/GenBank/DDBJ whole genome shotgun (WGS) entry which is preliminary data.</text>
</comment>
<dbReference type="InterPro" id="IPR029058">
    <property type="entry name" value="AB_hydrolase_fold"/>
</dbReference>
<evidence type="ECO:0000259" key="5">
    <source>
        <dbReference type="Pfam" id="PF00561"/>
    </source>
</evidence>
<dbReference type="EMBL" id="DQAY01000005">
    <property type="protein sequence ID" value="HCO21558.1"/>
    <property type="molecule type" value="Genomic_DNA"/>
</dbReference>
<proteinExistence type="inferred from homology"/>